<dbReference type="STRING" id="692418.SAMN04488029_3592"/>
<dbReference type="Proteomes" id="UP000192472">
    <property type="component" value="Unassembled WGS sequence"/>
</dbReference>
<gene>
    <name evidence="2" type="ORF">SAMN04488029_3592</name>
</gene>
<dbReference type="AlphaFoldDB" id="A0A1W2GMX2"/>
<accession>A0A1W2GMX2</accession>
<keyword evidence="1" id="KW-1133">Transmembrane helix</keyword>
<evidence type="ECO:0000313" key="3">
    <source>
        <dbReference type="Proteomes" id="UP000192472"/>
    </source>
</evidence>
<evidence type="ECO:0000256" key="1">
    <source>
        <dbReference type="SAM" id="Phobius"/>
    </source>
</evidence>
<keyword evidence="1" id="KW-0812">Transmembrane</keyword>
<evidence type="ECO:0000313" key="2">
    <source>
        <dbReference type="EMBL" id="SMD38020.1"/>
    </source>
</evidence>
<sequence length="42" mass="5113">MQADLRVSSKRNLLFNRYLYLYYDTFNFSLLLSYFKFGLSFG</sequence>
<reference evidence="2 3" key="1">
    <citation type="submission" date="2017-04" db="EMBL/GenBank/DDBJ databases">
        <authorList>
            <person name="Afonso C.L."/>
            <person name="Miller P.J."/>
            <person name="Scott M.A."/>
            <person name="Spackman E."/>
            <person name="Goraichik I."/>
            <person name="Dimitrov K.M."/>
            <person name="Suarez D.L."/>
            <person name="Swayne D.E."/>
        </authorList>
    </citation>
    <scope>NUCLEOTIDE SEQUENCE [LARGE SCALE GENOMIC DNA]</scope>
    <source>
        <strain evidence="2 3">DSM 26133</strain>
    </source>
</reference>
<keyword evidence="3" id="KW-1185">Reference proteome</keyword>
<dbReference type="EMBL" id="FWYF01000004">
    <property type="protein sequence ID" value="SMD38020.1"/>
    <property type="molecule type" value="Genomic_DNA"/>
</dbReference>
<organism evidence="2 3">
    <name type="scientific">Reichenbachiella faecimaris</name>
    <dbReference type="NCBI Taxonomy" id="692418"/>
    <lineage>
        <taxon>Bacteria</taxon>
        <taxon>Pseudomonadati</taxon>
        <taxon>Bacteroidota</taxon>
        <taxon>Cytophagia</taxon>
        <taxon>Cytophagales</taxon>
        <taxon>Reichenbachiellaceae</taxon>
        <taxon>Reichenbachiella</taxon>
    </lineage>
</organism>
<feature type="transmembrane region" description="Helical" evidence="1">
    <location>
        <begin position="20"/>
        <end position="39"/>
    </location>
</feature>
<proteinExistence type="predicted"/>
<name>A0A1W2GMX2_REIFA</name>
<keyword evidence="1" id="KW-0472">Membrane</keyword>
<protein>
    <submittedName>
        <fullName evidence="2">Uncharacterized protein</fullName>
    </submittedName>
</protein>